<dbReference type="Proteomes" id="UP000182089">
    <property type="component" value="Unassembled WGS sequence"/>
</dbReference>
<reference evidence="6 7" key="1">
    <citation type="submission" date="2016-10" db="EMBL/GenBank/DDBJ databases">
        <authorList>
            <person name="Varghese N."/>
            <person name="Submissions S."/>
        </authorList>
    </citation>
    <scope>NUCLEOTIDE SEQUENCE [LARGE SCALE GENOMIC DNA]</scope>
    <source>
        <strain evidence="6 7">WC1T17</strain>
    </source>
</reference>
<organism evidence="6 7">
    <name type="scientific">Ligilactobacillus ruminis</name>
    <dbReference type="NCBI Taxonomy" id="1623"/>
    <lineage>
        <taxon>Bacteria</taxon>
        <taxon>Bacillati</taxon>
        <taxon>Bacillota</taxon>
        <taxon>Bacilli</taxon>
        <taxon>Lactobacillales</taxon>
        <taxon>Lactobacillaceae</taxon>
        <taxon>Ligilactobacillus</taxon>
    </lineage>
</organism>
<evidence type="ECO:0000256" key="1">
    <source>
        <dbReference type="ARBA" id="ARBA00012928"/>
    </source>
</evidence>
<feature type="binding site" evidence="4">
    <location>
        <position position="124"/>
    </location>
    <ligand>
        <name>Zn(2+)</name>
        <dbReference type="ChEBI" id="CHEBI:29105"/>
    </ligand>
</feature>
<keyword evidence="4" id="KW-0479">Metal-binding</keyword>
<dbReference type="EMBL" id="FOCC01000010">
    <property type="protein sequence ID" value="SEM84641.1"/>
    <property type="molecule type" value="Genomic_DNA"/>
</dbReference>
<dbReference type="Pfam" id="PF02146">
    <property type="entry name" value="SIR2"/>
    <property type="match status" value="1"/>
</dbReference>
<accession>A0ABY1ACU8</accession>
<evidence type="ECO:0000256" key="2">
    <source>
        <dbReference type="ARBA" id="ARBA00022679"/>
    </source>
</evidence>
<feature type="active site" description="Proton acceptor" evidence="4">
    <location>
        <position position="116"/>
    </location>
</feature>
<dbReference type="PANTHER" id="PTHR11085:SF4">
    <property type="entry name" value="NAD-DEPENDENT PROTEIN DEACYLASE"/>
    <property type="match status" value="1"/>
</dbReference>
<dbReference type="InterPro" id="IPR026590">
    <property type="entry name" value="Ssirtuin_cat_dom"/>
</dbReference>
<evidence type="ECO:0000313" key="7">
    <source>
        <dbReference type="Proteomes" id="UP000182089"/>
    </source>
</evidence>
<keyword evidence="3" id="KW-0520">NAD</keyword>
<evidence type="ECO:0000313" key="6">
    <source>
        <dbReference type="EMBL" id="SEM84641.1"/>
    </source>
</evidence>
<dbReference type="InterPro" id="IPR026591">
    <property type="entry name" value="Sirtuin_cat_small_dom_sf"/>
</dbReference>
<dbReference type="InterPro" id="IPR050134">
    <property type="entry name" value="NAD-dep_sirtuin_deacylases"/>
</dbReference>
<keyword evidence="2" id="KW-0808">Transferase</keyword>
<dbReference type="CDD" id="cd01411">
    <property type="entry name" value="SIR2H"/>
    <property type="match status" value="1"/>
</dbReference>
<dbReference type="InterPro" id="IPR003000">
    <property type="entry name" value="Sirtuin"/>
</dbReference>
<proteinExistence type="predicted"/>
<dbReference type="PROSITE" id="PS50305">
    <property type="entry name" value="SIRTUIN"/>
    <property type="match status" value="1"/>
</dbReference>
<dbReference type="Gene3D" id="3.40.50.1220">
    <property type="entry name" value="TPP-binding domain"/>
    <property type="match status" value="1"/>
</dbReference>
<feature type="binding site" evidence="4">
    <location>
        <position position="145"/>
    </location>
    <ligand>
        <name>Zn(2+)</name>
        <dbReference type="ChEBI" id="CHEBI:29105"/>
    </ligand>
</feature>
<name>A0ABY1ACU8_9LACO</name>
<sequence length="233" mass="25937">MTALNELIKKANQVVFLTGAGVSTASGIPDYRSKNGLYQTGERPEYLLSLTCLQKEPQKHYQFVKEKMFYPEANPNIIHEKMAQLCLKGRAKIVTQNVDGLHQKAGTPRDCLVEFHGNLYDIYCQKCGQKVPYESYLQSMVHAGCGGILRTNIVLYEEGIEQSRLLKALKAVNEADLIVVCGTSLVVYPFAGLLEYRQPQAKIVAVNREQISLPKGASLILADAQEVFSKIEI</sequence>
<dbReference type="PANTHER" id="PTHR11085">
    <property type="entry name" value="NAD-DEPENDENT PROTEIN DEACYLASE SIRTUIN-5, MITOCHONDRIAL-RELATED"/>
    <property type="match status" value="1"/>
</dbReference>
<dbReference type="NCBIfam" id="NF001752">
    <property type="entry name" value="PRK00481.1-1"/>
    <property type="match status" value="1"/>
</dbReference>
<evidence type="ECO:0000256" key="3">
    <source>
        <dbReference type="ARBA" id="ARBA00023027"/>
    </source>
</evidence>
<feature type="binding site" evidence="4">
    <location>
        <position position="127"/>
    </location>
    <ligand>
        <name>Zn(2+)</name>
        <dbReference type="ChEBI" id="CHEBI:29105"/>
    </ligand>
</feature>
<keyword evidence="4" id="KW-0862">Zinc</keyword>
<feature type="binding site" evidence="4">
    <location>
        <position position="142"/>
    </location>
    <ligand>
        <name>Zn(2+)</name>
        <dbReference type="ChEBI" id="CHEBI:29105"/>
    </ligand>
</feature>
<dbReference type="Gene3D" id="3.30.1600.10">
    <property type="entry name" value="SIR2/SIRT2 'Small Domain"/>
    <property type="match status" value="1"/>
</dbReference>
<dbReference type="SUPFAM" id="SSF52467">
    <property type="entry name" value="DHS-like NAD/FAD-binding domain"/>
    <property type="match status" value="1"/>
</dbReference>
<evidence type="ECO:0000259" key="5">
    <source>
        <dbReference type="PROSITE" id="PS50305"/>
    </source>
</evidence>
<comment type="caution">
    <text evidence="6">The sequence shown here is derived from an EMBL/GenBank/DDBJ whole genome shotgun (WGS) entry which is preliminary data.</text>
</comment>
<dbReference type="InterPro" id="IPR029035">
    <property type="entry name" value="DHS-like_NAD/FAD-binding_dom"/>
</dbReference>
<evidence type="ECO:0000256" key="4">
    <source>
        <dbReference type="PROSITE-ProRule" id="PRU00236"/>
    </source>
</evidence>
<protein>
    <recommendedName>
        <fullName evidence="1">protein acetyllysine N-acetyltransferase</fullName>
        <ecNumber evidence="1">2.3.1.286</ecNumber>
    </recommendedName>
</protein>
<feature type="domain" description="Deacetylase sirtuin-type" evidence="5">
    <location>
        <begin position="1"/>
        <end position="233"/>
    </location>
</feature>
<dbReference type="EC" id="2.3.1.286" evidence="1"/>
<gene>
    <name evidence="6" type="ORF">SAMN05216431_11055</name>
</gene>